<feature type="compositionally biased region" description="Low complexity" evidence="1">
    <location>
        <begin position="288"/>
        <end position="303"/>
    </location>
</feature>
<dbReference type="EMBL" id="GEEE01023054">
    <property type="protein sequence ID" value="JAP40171.1"/>
    <property type="molecule type" value="Transcribed_RNA"/>
</dbReference>
<feature type="region of interest" description="Disordered" evidence="1">
    <location>
        <begin position="199"/>
        <end position="255"/>
    </location>
</feature>
<protein>
    <submittedName>
        <fullName evidence="2">Uncharacterized protein</fullName>
    </submittedName>
</protein>
<reference evidence="2" key="1">
    <citation type="submission" date="2016-01" db="EMBL/GenBank/DDBJ databases">
        <title>Reference transcriptome for the parasite Schistocephalus solidus: insights into the molecular evolution of parasitism.</title>
        <authorList>
            <person name="Hebert F.O."/>
            <person name="Grambauer S."/>
            <person name="Barber I."/>
            <person name="Landry C.R."/>
            <person name="Aubin-Horth N."/>
        </authorList>
    </citation>
    <scope>NUCLEOTIDE SEQUENCE</scope>
</reference>
<name>A0A0V0J8N1_SCHSO</name>
<feature type="compositionally biased region" description="Basic and acidic residues" evidence="1">
    <location>
        <begin position="312"/>
        <end position="327"/>
    </location>
</feature>
<sequence>MIDAAAAASVVVVKRQVVSRVLPPSSGMVSNPQQESDADERLAEGQMEVGEKAGMTTRHPQQRGSPKRAVSAFARLEGVTLVQIEQQAAAAAAIRAKETQPVKEDEPRPCRRVRVSFSTSSPVADGEVIANAEVEETEEADVKMPATSLLNRSQESLERKSSDFSDSITHVRRSTLPLAACPASFRFDFDRNHSFGTSLGSGLTTVPEHDVTSPDSTSGGVMNNNGAVSDPQQSSVGGVNPTPAGYDGEQTAPDYRFYPGVTVQSRGDENQPKDTDEDSIEAHKLSLSQRSSEQYSLNSSSSSAFEMTTENLKQRKTESPLKTDHLPSRGSHYVDYSSHNWRLLCFIVHSPISLNRFYILPSE</sequence>
<feature type="compositionally biased region" description="Basic and acidic residues" evidence="1">
    <location>
        <begin position="266"/>
        <end position="279"/>
    </location>
</feature>
<organism evidence="2">
    <name type="scientific">Schistocephalus solidus</name>
    <name type="common">Tapeworm</name>
    <dbReference type="NCBI Taxonomy" id="70667"/>
    <lineage>
        <taxon>Eukaryota</taxon>
        <taxon>Metazoa</taxon>
        <taxon>Spiralia</taxon>
        <taxon>Lophotrochozoa</taxon>
        <taxon>Platyhelminthes</taxon>
        <taxon>Cestoda</taxon>
        <taxon>Eucestoda</taxon>
        <taxon>Diphyllobothriidea</taxon>
        <taxon>Diphyllobothriidae</taxon>
        <taxon>Schistocephalus</taxon>
    </lineage>
</organism>
<evidence type="ECO:0000313" key="2">
    <source>
        <dbReference type="EMBL" id="JAP62160.1"/>
    </source>
</evidence>
<accession>A0A0V0J8N1</accession>
<feature type="region of interest" description="Disordered" evidence="1">
    <location>
        <begin position="260"/>
        <end position="279"/>
    </location>
</feature>
<dbReference type="EMBL" id="GEEE01001065">
    <property type="protein sequence ID" value="JAP62160.1"/>
    <property type="molecule type" value="Transcribed_RNA"/>
</dbReference>
<proteinExistence type="predicted"/>
<gene>
    <name evidence="2" type="ORF">TR120389</name>
</gene>
<evidence type="ECO:0000256" key="1">
    <source>
        <dbReference type="SAM" id="MobiDB-lite"/>
    </source>
</evidence>
<feature type="compositionally biased region" description="Polar residues" evidence="1">
    <location>
        <begin position="213"/>
        <end position="237"/>
    </location>
</feature>
<feature type="region of interest" description="Disordered" evidence="1">
    <location>
        <begin position="286"/>
        <end position="329"/>
    </location>
</feature>
<feature type="region of interest" description="Disordered" evidence="1">
    <location>
        <begin position="23"/>
        <end position="67"/>
    </location>
</feature>
<dbReference type="AlphaFoldDB" id="A0A0V0J8N1"/>